<organism evidence="1 2">
    <name type="scientific">Roseofilum capinflatum BLCC-M114</name>
    <dbReference type="NCBI Taxonomy" id="3022440"/>
    <lineage>
        <taxon>Bacteria</taxon>
        <taxon>Bacillati</taxon>
        <taxon>Cyanobacteriota</taxon>
        <taxon>Cyanophyceae</taxon>
        <taxon>Desertifilales</taxon>
        <taxon>Desertifilaceae</taxon>
        <taxon>Roseofilum</taxon>
        <taxon>Roseofilum capinflatum</taxon>
    </lineage>
</organism>
<reference evidence="1 2" key="1">
    <citation type="submission" date="2023-01" db="EMBL/GenBank/DDBJ databases">
        <title>Novel diversity within Roseofilum (Cyanobacteria; Desertifilaceae) from marine benthic mats with descriptions of four novel species.</title>
        <authorList>
            <person name="Wang Y."/>
            <person name="Berthold D.E."/>
            <person name="Hu J."/>
            <person name="Lefler F.W."/>
            <person name="Laughinghouse H.D. IV."/>
        </authorList>
    </citation>
    <scope>NUCLEOTIDE SEQUENCE [LARGE SCALE GENOMIC DNA]</scope>
    <source>
        <strain evidence="1 2">BLCC-M114</strain>
    </source>
</reference>
<evidence type="ECO:0000313" key="1">
    <source>
        <dbReference type="EMBL" id="MDJ1173962.1"/>
    </source>
</evidence>
<protein>
    <submittedName>
        <fullName evidence="1">DUF6516 family protein</fullName>
    </submittedName>
</protein>
<keyword evidence="2" id="KW-1185">Reference proteome</keyword>
<gene>
    <name evidence="1" type="ORF">PMG25_07635</name>
</gene>
<dbReference type="Pfam" id="PF20126">
    <property type="entry name" value="TumE"/>
    <property type="match status" value="1"/>
</dbReference>
<sequence>MSIENYFQQIRVTIEGYPGVQSFEFFSQKRTEYEGFVRGNILFKDGSILHWREYVDIEYGIERDMYSYQYMDASKHLIFRYDNAEHHHKLNLANFPHHKHEGSEDNIVSANAPILEDVLREIEILLP</sequence>
<evidence type="ECO:0000313" key="2">
    <source>
        <dbReference type="Proteomes" id="UP001235849"/>
    </source>
</evidence>
<dbReference type="EMBL" id="JAQOSO010000036">
    <property type="protein sequence ID" value="MDJ1173962.1"/>
    <property type="molecule type" value="Genomic_DNA"/>
</dbReference>
<comment type="caution">
    <text evidence="1">The sequence shown here is derived from an EMBL/GenBank/DDBJ whole genome shotgun (WGS) entry which is preliminary data.</text>
</comment>
<proteinExistence type="predicted"/>
<name>A0ABT7B567_9CYAN</name>
<dbReference type="Proteomes" id="UP001235849">
    <property type="component" value="Unassembled WGS sequence"/>
</dbReference>
<dbReference type="RefSeq" id="WP_283766301.1">
    <property type="nucleotide sequence ID" value="NZ_JAQOSO010000036.1"/>
</dbReference>
<dbReference type="InterPro" id="IPR045397">
    <property type="entry name" value="TumE-like"/>
</dbReference>
<accession>A0ABT7B567</accession>